<feature type="compositionally biased region" description="Basic and acidic residues" evidence="1">
    <location>
        <begin position="614"/>
        <end position="633"/>
    </location>
</feature>
<accession>A0AAN9G8S1</accession>
<dbReference type="InterPro" id="IPR014710">
    <property type="entry name" value="RmlC-like_jellyroll"/>
</dbReference>
<dbReference type="Proteomes" id="UP001374579">
    <property type="component" value="Unassembled WGS sequence"/>
</dbReference>
<reference evidence="3 4" key="1">
    <citation type="submission" date="2024-02" db="EMBL/GenBank/DDBJ databases">
        <title>Chromosome-scale genome assembly of the rough periwinkle Littorina saxatilis.</title>
        <authorList>
            <person name="De Jode A."/>
            <person name="Faria R."/>
            <person name="Formenti G."/>
            <person name="Sims Y."/>
            <person name="Smith T.P."/>
            <person name="Tracey A."/>
            <person name="Wood J.M.D."/>
            <person name="Zagrodzka Z.B."/>
            <person name="Johannesson K."/>
            <person name="Butlin R.K."/>
            <person name="Leder E.H."/>
        </authorList>
    </citation>
    <scope>NUCLEOTIDE SEQUENCE [LARGE SCALE GENOMIC DNA]</scope>
    <source>
        <strain evidence="3">Snail1</strain>
        <tissue evidence="3">Muscle</tissue>
    </source>
</reference>
<evidence type="ECO:0000256" key="1">
    <source>
        <dbReference type="SAM" id="MobiDB-lite"/>
    </source>
</evidence>
<dbReference type="InterPro" id="IPR018490">
    <property type="entry name" value="cNMP-bd_dom_sf"/>
</dbReference>
<protein>
    <recommendedName>
        <fullName evidence="2">Cyclic nucleotide-binding domain-containing protein</fullName>
    </recommendedName>
</protein>
<organism evidence="3 4">
    <name type="scientific">Littorina saxatilis</name>
    <dbReference type="NCBI Taxonomy" id="31220"/>
    <lineage>
        <taxon>Eukaryota</taxon>
        <taxon>Metazoa</taxon>
        <taxon>Spiralia</taxon>
        <taxon>Lophotrochozoa</taxon>
        <taxon>Mollusca</taxon>
        <taxon>Gastropoda</taxon>
        <taxon>Caenogastropoda</taxon>
        <taxon>Littorinimorpha</taxon>
        <taxon>Littorinoidea</taxon>
        <taxon>Littorinidae</taxon>
        <taxon>Littorina</taxon>
    </lineage>
</organism>
<feature type="domain" description="Cyclic nucleotide-binding" evidence="2">
    <location>
        <begin position="233"/>
        <end position="321"/>
    </location>
</feature>
<sequence length="852" mass="97454">MPWGQLNFLRTHPHGELLPSRRDLLRPLRKGDKLPEILLKKLEPNPPGKDAKRPALNPRSVPHMARKRLQYICSGRPISGKNLDGRVWTQEDEGEYQIFNQLIHNMRRRRSGIIRHRWKRAARLLTCIRKFCRMIALMSREKMADLMTFTDIGDMASEGSTSGEYTMMDVGYTSKKLDGGLGLSTKVRVKMTHPPETRTKDEVTLILCELQSYPTFCTYPMAVQKLIAKCGMYMPVEKRRVIIRQGHEAHFWYFCISGQGMETEIVEKNERRIQNTVKFISAGMSFGEDAILDHCPHATTVMSRRNMQLIRLDKALIDDVFREVRNRVDETPGHITYLTSLPFMANFPMDVLLRHPSMCFQYYVRPNVVLVKDSQQSEWIIVVRSGSVVIQMFIPSTKASWRDLNLALAHPTINIDGQPLPRTDTGPGRRPTRVKDHALYHRMSANDIEASDLDEVPSLHMTRAGSRNVHHGLHLLGPNSKIKCPWPLTFLNAMNRTAFGIQSPEYRFPVEPTTGPRRKLNMEPRERHLSMALHFELTGTTEKRGDLNHRSENATSSKADEGSPTKVWSGGNSDFTIGELARNKFFLTAVDGQPAENKAAGSIPEEGDYVLEAREKRDERNMNENKSRYKSDAAADANRSTDKVAMSRRNIPWKPMRPQKEFKAPKIVVGMADCDVIKKKPQPASAAELRKRYVVPRRCRPPVPDTDWRTSPQSVYHCTSPPVYVKIETLTEGDCFGLDQLNEPGWDCRDQSGAVTLISNGAEVVMLSKRFFMSFADEKTHVAVRDNMRIYPTCEAVQTRYRLQLAWQLYSQKVKDEFFKDLKTKGRKHSGTYFQFKDIDIGDPYSILTETD</sequence>
<evidence type="ECO:0000313" key="4">
    <source>
        <dbReference type="Proteomes" id="UP001374579"/>
    </source>
</evidence>
<keyword evidence="4" id="KW-1185">Reference proteome</keyword>
<dbReference type="PROSITE" id="PS50042">
    <property type="entry name" value="CNMP_BINDING_3"/>
    <property type="match status" value="1"/>
</dbReference>
<name>A0AAN9G8S1_9CAEN</name>
<gene>
    <name evidence="3" type="ORF">V1264_004895</name>
</gene>
<dbReference type="AlphaFoldDB" id="A0AAN9G8S1"/>
<evidence type="ECO:0000313" key="3">
    <source>
        <dbReference type="EMBL" id="KAK7098000.1"/>
    </source>
</evidence>
<dbReference type="Gene3D" id="2.60.120.10">
    <property type="entry name" value="Jelly Rolls"/>
    <property type="match status" value="1"/>
</dbReference>
<dbReference type="CDD" id="cd00038">
    <property type="entry name" value="CAP_ED"/>
    <property type="match status" value="1"/>
</dbReference>
<comment type="caution">
    <text evidence="3">The sequence shown here is derived from an EMBL/GenBank/DDBJ whole genome shotgun (WGS) entry which is preliminary data.</text>
</comment>
<dbReference type="EMBL" id="JBAMIC010000013">
    <property type="protein sequence ID" value="KAK7098000.1"/>
    <property type="molecule type" value="Genomic_DNA"/>
</dbReference>
<dbReference type="InterPro" id="IPR000595">
    <property type="entry name" value="cNMP-bd_dom"/>
</dbReference>
<dbReference type="Pfam" id="PF00027">
    <property type="entry name" value="cNMP_binding"/>
    <property type="match status" value="1"/>
</dbReference>
<feature type="region of interest" description="Disordered" evidence="1">
    <location>
        <begin position="614"/>
        <end position="645"/>
    </location>
</feature>
<feature type="region of interest" description="Disordered" evidence="1">
    <location>
        <begin position="540"/>
        <end position="567"/>
    </location>
</feature>
<dbReference type="SUPFAM" id="SSF51206">
    <property type="entry name" value="cAMP-binding domain-like"/>
    <property type="match status" value="2"/>
</dbReference>
<evidence type="ECO:0000259" key="2">
    <source>
        <dbReference type="PROSITE" id="PS50042"/>
    </source>
</evidence>
<feature type="compositionally biased region" description="Basic and acidic residues" evidence="1">
    <location>
        <begin position="541"/>
        <end position="563"/>
    </location>
</feature>
<dbReference type="PANTHER" id="PTHR23011:SF28">
    <property type="entry name" value="CYCLIC NUCLEOTIDE-BINDING DOMAIN CONTAINING PROTEIN"/>
    <property type="match status" value="1"/>
</dbReference>
<proteinExistence type="predicted"/>
<dbReference type="PANTHER" id="PTHR23011">
    <property type="entry name" value="CYCLIC NUCLEOTIDE-BINDING DOMAIN CONTAINING PROTEIN"/>
    <property type="match status" value="1"/>
</dbReference>